<evidence type="ECO:0000256" key="1">
    <source>
        <dbReference type="SAM" id="MobiDB-lite"/>
    </source>
</evidence>
<feature type="region of interest" description="Disordered" evidence="1">
    <location>
        <begin position="659"/>
        <end position="688"/>
    </location>
</feature>
<feature type="compositionally biased region" description="Polar residues" evidence="1">
    <location>
        <begin position="322"/>
        <end position="332"/>
    </location>
</feature>
<dbReference type="Gene3D" id="3.30.40.10">
    <property type="entry name" value="Zinc/RING finger domain, C3HC4 (zinc finger)"/>
    <property type="match status" value="1"/>
</dbReference>
<sequence>MLIYVSTLISTLLIESDKVVPGQERYNMATFMVLFLLITIEVVVVKVVTSDMERDEYNYSINAAAVKNSKAKETKRVVLDRRCACCLASFLIDRGVRCSDCGARSCRKACSRWDTSDNAWHCIFCHQQRSWLKRNDNWFDNFGGMANEEELHSVFSIAKSRLYVAGNAAAISNVEQIQEDREERRMVYAIQNFVEKIIDGLVENIDDTPIDRLYEDLEYDRFLEEHRPPLIAALIRLTTCLKASLTNKPSTDPPAMAHAALREIVEKAVEEARKLPGLNASEDAEQPQEERAVTDDSYEDLLATAILNKVIEKYQRERVDGNSNVLHDTNSPKAKYTANDSKHSLEEDVASYASDHLECNGDHSASIRRNEDHHKPVSFTMEERIEEVTTITSDDDELRDNGALEFGCSRRVPFPEYGMDIIDPPRELSSPSPSSSSDSSDLNRNEYPPVRTKRHATGHTMDIVSPIESWEDNWLFQKKRNSRSQPDAVAMLVPSSNAYYKALIGDRDAEDTSDLSECSSTKSDEEIEKELMEAINNVIPRTPRISESDATNDQIENHQEGTSKTQFEKDKIDTCQVIKKTEKNATACESYDEKNDEEHLKTSEKKTAKREDDKEKRNESSFMSITVAKGDNEAKEKPKDTVECSKKITATAVESSIQKEVKMKSEKSSERSYRGENVADENEEQRESEYTEHYDTAIQRHLDSLTKIEVCSGESEAIDGTRKMTDEQLRKSETNSIEQPKSEHSEAEVHQLSYATIDKNHVDMISENDPLSTPPRPGTIAEREHKKWENAPPIENNPYSEESIRKRCLERQYSRNSDISGAHYELTKLNEVSLETLTPGRPDIKRITWREMSLLEQKITCYVMIWWENRLISYGCESFFIIHRCNKQYSDTNHKYIQVYLLFGRDYYINQSKVASGERQERTRSAMSSMSSRPSSSLSQQSSCADDEQHERQVSHDELKQFEAASLRDSIPRRCCRDPLASPHFAINPLLHLDYVLAQSLKVNSPKSVSMNWNRSWDNHQSEEPIVPRYDIRAESPGDRDDHDSGMCSIGSRDSESSERDRWRQLFRSTDNPHGSGQISSVGGRRFWTTGGYKYHTFGGIRIRPKKAENPDDDLEDESTSPEDPFEDRSPEFAKLKFQTFGGIKRSRKIDSRRIPNYRRIRLRPILPEVTSVVPGCDLIKKEGSMNLKFSTFEESDWQDEKNDITNNRISVGYPQIGRSRNRTSTSRTNSMTKRKTLIRKNINSSPLWSLPNEDDEWQDEIDCVSDEIIMNKFLKDVSRRRKASVFNNDNIVARGRERSGRRREILENDNSEKLEKSINRNTKRDLKNSKESQKEENDHNKTQCKKLYVRSLKRLPMSKETDDSISILQEDKDMMPASWCQNNVEIISFETNNYAINSRTPVDCQKVKSEKDTPDETTCKDRQQTDDILENQRKNNKNEINAKLNNQEQSIEDEHKNDKERKVRKIDLKAYGFENEFSDKKSQQIRQQRMVNRLDLSSFGYQNGLRRAHSNNQLDQPMRNNDKSNLTKHEYKEYLIDTPRSFGCKDFARSSRGLNELRDEVEEVNSQLISAKSMPNVAEDVCYHANPVYVNDAQDELTAINLLDLVKEREVIIEDDISLLNDYDEISSDVERSFEDIYIMTKAQSRETNEELQMMPSVKRLAEAFGKRQTSEKTAVPAKVYRALVAKVDDAKDRSATPEVQIVETPRQMHSLTARSLSREFREGLRQMPGKLTSLPVSRSLIEERPTNRTEIVRSKQESNDIAVISPGKLKSNIIFWEQMQKRS</sequence>
<feature type="region of interest" description="Disordered" evidence="1">
    <location>
        <begin position="1024"/>
        <end position="1062"/>
    </location>
</feature>
<feature type="compositionally biased region" description="Basic and acidic residues" evidence="1">
    <location>
        <begin position="719"/>
        <end position="733"/>
    </location>
</feature>
<feature type="compositionally biased region" description="Basic and acidic residues" evidence="1">
    <location>
        <begin position="947"/>
        <end position="956"/>
    </location>
</feature>
<feature type="region of interest" description="Disordered" evidence="1">
    <location>
        <begin position="1104"/>
        <end position="1130"/>
    </location>
</feature>
<keyword evidence="3" id="KW-1185">Reference proteome</keyword>
<dbReference type="EMBL" id="KQ978957">
    <property type="protein sequence ID" value="KYN27004.1"/>
    <property type="molecule type" value="Genomic_DNA"/>
</dbReference>
<evidence type="ECO:0000313" key="3">
    <source>
        <dbReference type="Proteomes" id="UP000078492"/>
    </source>
</evidence>
<dbReference type="Proteomes" id="UP000078492">
    <property type="component" value="Unassembled WGS sequence"/>
</dbReference>
<feature type="region of interest" description="Disordered" evidence="1">
    <location>
        <begin position="542"/>
        <end position="567"/>
    </location>
</feature>
<feature type="region of interest" description="Disordered" evidence="1">
    <location>
        <begin position="417"/>
        <end position="459"/>
    </location>
</feature>
<dbReference type="STRING" id="471704.A0A195EGI7"/>
<feature type="region of interest" description="Disordered" evidence="1">
    <location>
        <begin position="1318"/>
        <end position="1344"/>
    </location>
</feature>
<feature type="compositionally biased region" description="Basic and acidic residues" evidence="1">
    <location>
        <begin position="591"/>
        <end position="619"/>
    </location>
</feature>
<feature type="compositionally biased region" description="Basic and acidic residues" evidence="1">
    <location>
        <begin position="1053"/>
        <end position="1062"/>
    </location>
</feature>
<dbReference type="InterPro" id="IPR013083">
    <property type="entry name" value="Znf_RING/FYVE/PHD"/>
</dbReference>
<feature type="region of interest" description="Disordered" evidence="1">
    <location>
        <begin position="918"/>
        <end position="956"/>
    </location>
</feature>
<organism evidence="2 3">
    <name type="scientific">Trachymyrmex cornetzi</name>
    <dbReference type="NCBI Taxonomy" id="471704"/>
    <lineage>
        <taxon>Eukaryota</taxon>
        <taxon>Metazoa</taxon>
        <taxon>Ecdysozoa</taxon>
        <taxon>Arthropoda</taxon>
        <taxon>Hexapoda</taxon>
        <taxon>Insecta</taxon>
        <taxon>Pterygota</taxon>
        <taxon>Neoptera</taxon>
        <taxon>Endopterygota</taxon>
        <taxon>Hymenoptera</taxon>
        <taxon>Apocrita</taxon>
        <taxon>Aculeata</taxon>
        <taxon>Formicoidea</taxon>
        <taxon>Formicidae</taxon>
        <taxon>Myrmicinae</taxon>
        <taxon>Trachymyrmex</taxon>
    </lineage>
</organism>
<dbReference type="InterPro" id="IPR011011">
    <property type="entry name" value="Znf_FYVE_PHD"/>
</dbReference>
<feature type="compositionally biased region" description="Basic and acidic residues" evidence="1">
    <location>
        <begin position="555"/>
        <end position="567"/>
    </location>
</feature>
<feature type="region of interest" description="Disordered" evidence="1">
    <location>
        <begin position="1432"/>
        <end position="1460"/>
    </location>
</feature>
<evidence type="ECO:0000313" key="2">
    <source>
        <dbReference type="EMBL" id="KYN27004.1"/>
    </source>
</evidence>
<feature type="region of interest" description="Disordered" evidence="1">
    <location>
        <begin position="1408"/>
        <end position="1427"/>
    </location>
</feature>
<feature type="compositionally biased region" description="Basic and acidic residues" evidence="1">
    <location>
        <begin position="1318"/>
        <end position="1342"/>
    </location>
</feature>
<feature type="compositionally biased region" description="Low complexity" evidence="1">
    <location>
        <begin position="925"/>
        <end position="943"/>
    </location>
</feature>
<feature type="compositionally biased region" description="Low complexity" evidence="1">
    <location>
        <begin position="429"/>
        <end position="440"/>
    </location>
</feature>
<proteinExistence type="predicted"/>
<feature type="compositionally biased region" description="Basic and acidic residues" evidence="1">
    <location>
        <begin position="630"/>
        <end position="640"/>
    </location>
</feature>
<feature type="compositionally biased region" description="Basic and acidic residues" evidence="1">
    <location>
        <begin position="659"/>
        <end position="674"/>
    </location>
</feature>
<accession>A0A195EGI7</accession>
<feature type="compositionally biased region" description="Acidic residues" evidence="1">
    <location>
        <begin position="1111"/>
        <end position="1126"/>
    </location>
</feature>
<feature type="region of interest" description="Disordered" evidence="1">
    <location>
        <begin position="588"/>
        <end position="640"/>
    </location>
</feature>
<feature type="compositionally biased region" description="Basic and acidic residues" evidence="1">
    <location>
        <begin position="1030"/>
        <end position="1045"/>
    </location>
</feature>
<evidence type="ECO:0008006" key="4">
    <source>
        <dbReference type="Google" id="ProtNLM"/>
    </source>
</evidence>
<feature type="region of interest" description="Disordered" evidence="1">
    <location>
        <begin position="718"/>
        <end position="748"/>
    </location>
</feature>
<name>A0A195EGI7_9HYME</name>
<feature type="region of interest" description="Disordered" evidence="1">
    <location>
        <begin position="276"/>
        <end position="295"/>
    </location>
</feature>
<gene>
    <name evidence="2" type="ORF">ALC57_03346</name>
</gene>
<protein>
    <recommendedName>
        <fullName evidence="4">FYVE-type zinc finger domain-containing protein</fullName>
    </recommendedName>
</protein>
<feature type="region of interest" description="Disordered" evidence="1">
    <location>
        <begin position="322"/>
        <end position="342"/>
    </location>
</feature>
<dbReference type="SUPFAM" id="SSF57903">
    <property type="entry name" value="FYVE/PHD zinc finger"/>
    <property type="match status" value="1"/>
</dbReference>
<reference evidence="2 3" key="1">
    <citation type="submission" date="2015-09" db="EMBL/GenBank/DDBJ databases">
        <title>Trachymyrmex cornetzi WGS genome.</title>
        <authorList>
            <person name="Nygaard S."/>
            <person name="Hu H."/>
            <person name="Boomsma J."/>
            <person name="Zhang G."/>
        </authorList>
    </citation>
    <scope>NUCLEOTIDE SEQUENCE [LARGE SCALE GENOMIC DNA]</scope>
    <source>
        <strain evidence="2">Tcor2-1</strain>
        <tissue evidence="2">Whole body</tissue>
    </source>
</reference>